<gene>
    <name evidence="3" type="primary">LOC140597466</name>
</gene>
<name>A0ABM4ZI08_VULVU</name>
<protein>
    <recommendedName>
        <fullName evidence="4">Basic proline-rich protein-like</fullName>
    </recommendedName>
</protein>
<dbReference type="Proteomes" id="UP001652641">
    <property type="component" value="Unplaced"/>
</dbReference>
<feature type="region of interest" description="Disordered" evidence="1">
    <location>
        <begin position="1"/>
        <end position="208"/>
    </location>
</feature>
<organism evidence="2 3">
    <name type="scientific">Vulpes vulpes</name>
    <name type="common">Red fox</name>
    <dbReference type="NCBI Taxonomy" id="9627"/>
    <lineage>
        <taxon>Eukaryota</taxon>
        <taxon>Metazoa</taxon>
        <taxon>Chordata</taxon>
        <taxon>Craniata</taxon>
        <taxon>Vertebrata</taxon>
        <taxon>Euteleostomi</taxon>
        <taxon>Mammalia</taxon>
        <taxon>Eutheria</taxon>
        <taxon>Laurasiatheria</taxon>
        <taxon>Carnivora</taxon>
        <taxon>Caniformia</taxon>
        <taxon>Canidae</taxon>
        <taxon>Vulpes</taxon>
    </lineage>
</organism>
<sequence length="420" mass="45201">MAGRRGRAAANAASAPGGRAAAARSAEIPASVPPPRPSSPEGTRPPRRPEVPARSAPGGRGAAGGRRLVFRGTAARPHPLRPRGAALGTRSPPPPPPPPPDRRPPTDRAPAPAALSGSRAQSRRGAAAGQTSPRNGAALHARGSQRGFAVRQDGARGRSEAPGSGRPAVLLHRFRPKSSTETVQPTRNGSPGRSPAELGTGPERGPRTPRKVLWLLTLPLGLEKRPPSGFLSLLHHCNENVRWPLRREVFFSPGADKWLRDKAEVGSGRRQESFCLVIIRTREIKVLSPARASPGDATGLLATSLSTRTAEGKLHREDEKSYPSNKVQFYQRIPNWFGYLGYVVACEKRFNMKKEEPSSELDCRQDPRGQSRGRHRRLEGTASLLERPLAMDASGCAQAWMEEGSGCQMLSLLVPRRLSG</sequence>
<dbReference type="GeneID" id="140597466"/>
<reference evidence="3" key="1">
    <citation type="submission" date="2025-08" db="UniProtKB">
        <authorList>
            <consortium name="RefSeq"/>
        </authorList>
    </citation>
    <scope>IDENTIFICATION</scope>
    <source>
        <tissue evidence="3">Cell line</tissue>
    </source>
</reference>
<accession>A0ABM4ZI08</accession>
<feature type="compositionally biased region" description="Polar residues" evidence="1">
    <location>
        <begin position="177"/>
        <end position="191"/>
    </location>
</feature>
<feature type="region of interest" description="Disordered" evidence="1">
    <location>
        <begin position="356"/>
        <end position="382"/>
    </location>
</feature>
<evidence type="ECO:0000256" key="1">
    <source>
        <dbReference type="SAM" id="MobiDB-lite"/>
    </source>
</evidence>
<evidence type="ECO:0008006" key="4">
    <source>
        <dbReference type="Google" id="ProtNLM"/>
    </source>
</evidence>
<evidence type="ECO:0000313" key="2">
    <source>
        <dbReference type="Proteomes" id="UP001652641"/>
    </source>
</evidence>
<dbReference type="RefSeq" id="XP_072602173.1">
    <property type="nucleotide sequence ID" value="XM_072746072.1"/>
</dbReference>
<feature type="compositionally biased region" description="Low complexity" evidence="1">
    <location>
        <begin position="108"/>
        <end position="130"/>
    </location>
</feature>
<feature type="compositionally biased region" description="Low complexity" evidence="1">
    <location>
        <begin position="8"/>
        <end position="30"/>
    </location>
</feature>
<proteinExistence type="predicted"/>
<evidence type="ECO:0000313" key="3">
    <source>
        <dbReference type="RefSeq" id="XP_072602173.1"/>
    </source>
</evidence>
<feature type="compositionally biased region" description="Basic and acidic residues" evidence="1">
    <location>
        <begin position="356"/>
        <end position="369"/>
    </location>
</feature>
<keyword evidence="2" id="KW-1185">Reference proteome</keyword>